<dbReference type="AlphaFoldDB" id="A0A380MUV2"/>
<evidence type="ECO:0000256" key="2">
    <source>
        <dbReference type="ARBA" id="ARBA00001946"/>
    </source>
</evidence>
<keyword evidence="7" id="KW-0547">Nucleotide-binding</keyword>
<dbReference type="GO" id="GO:0000287">
    <property type="term" value="F:magnesium ion binding"/>
    <property type="evidence" value="ECO:0007669"/>
    <property type="project" value="InterPro"/>
</dbReference>
<protein>
    <recommendedName>
        <fullName evidence="4">hydroxyethylthiazole kinase</fullName>
        <ecNumber evidence="4">2.7.1.50</ecNumber>
    </recommendedName>
</protein>
<name>A0A380MUV2_9GAMM</name>
<dbReference type="EMBL" id="UHIC01000001">
    <property type="protein sequence ID" value="SUO95826.1"/>
    <property type="molecule type" value="Genomic_DNA"/>
</dbReference>
<evidence type="ECO:0000256" key="9">
    <source>
        <dbReference type="ARBA" id="ARBA00022840"/>
    </source>
</evidence>
<comment type="pathway">
    <text evidence="3">Cofactor biosynthesis; thiamine diphosphate biosynthesis; 4-methyl-5-(2-phosphoethyl)-thiazole from 5-(2-hydroxyethyl)-4-methylthiazole: step 1/1.</text>
</comment>
<evidence type="ECO:0000256" key="11">
    <source>
        <dbReference type="ARBA" id="ARBA00022977"/>
    </source>
</evidence>
<evidence type="ECO:0000313" key="13">
    <source>
        <dbReference type="Proteomes" id="UP000254601"/>
    </source>
</evidence>
<sequence>MTQLFTLNEAMPVLTWLKRNTPLIHCLTNTVSMNFVANTLLAVGASPSMVAAWQEIGDFTLVADNLMVNVGSLTDARLRGISMGVQTAHENGKPWVLDPAAVSDKLSYRSSFARELLRYYPAVIRGNAAEILYLAGEKSRNRGADSLNDSNEAIGAAQMLAQRQNAIVVVSDESDYIVQSSKTQPNPKQIKE</sequence>
<dbReference type="EC" id="2.7.1.50" evidence="4"/>
<keyword evidence="5 12" id="KW-0808">Transferase</keyword>
<dbReference type="SUPFAM" id="SSF53613">
    <property type="entry name" value="Ribokinase-like"/>
    <property type="match status" value="1"/>
</dbReference>
<dbReference type="Gene3D" id="3.40.1190.20">
    <property type="match status" value="1"/>
</dbReference>
<dbReference type="GO" id="GO:0005524">
    <property type="term" value="F:ATP binding"/>
    <property type="evidence" value="ECO:0007669"/>
    <property type="project" value="UniProtKB-KW"/>
</dbReference>
<evidence type="ECO:0000256" key="8">
    <source>
        <dbReference type="ARBA" id="ARBA00022777"/>
    </source>
</evidence>
<dbReference type="OrthoDB" id="8909021at2"/>
<evidence type="ECO:0000256" key="10">
    <source>
        <dbReference type="ARBA" id="ARBA00022842"/>
    </source>
</evidence>
<gene>
    <name evidence="12" type="primary">thiM</name>
    <name evidence="12" type="ORF">NCTC13337_01602</name>
</gene>
<dbReference type="RefSeq" id="WP_072575619.1">
    <property type="nucleotide sequence ID" value="NZ_LWHB01000017.1"/>
</dbReference>
<accession>A0A380MUV2</accession>
<dbReference type="CDD" id="cd01170">
    <property type="entry name" value="THZ_kinase"/>
    <property type="match status" value="1"/>
</dbReference>
<evidence type="ECO:0000256" key="6">
    <source>
        <dbReference type="ARBA" id="ARBA00022723"/>
    </source>
</evidence>
<dbReference type="Proteomes" id="UP000254601">
    <property type="component" value="Unassembled WGS sequence"/>
</dbReference>
<dbReference type="GO" id="GO:0009229">
    <property type="term" value="P:thiamine diphosphate biosynthetic process"/>
    <property type="evidence" value="ECO:0007669"/>
    <property type="project" value="UniProtKB-UniPathway"/>
</dbReference>
<keyword evidence="13" id="KW-1185">Reference proteome</keyword>
<keyword evidence="8 12" id="KW-0418">Kinase</keyword>
<evidence type="ECO:0000256" key="5">
    <source>
        <dbReference type="ARBA" id="ARBA00022679"/>
    </source>
</evidence>
<evidence type="ECO:0000256" key="7">
    <source>
        <dbReference type="ARBA" id="ARBA00022741"/>
    </source>
</evidence>
<dbReference type="InterPro" id="IPR029056">
    <property type="entry name" value="Ribokinase-like"/>
</dbReference>
<dbReference type="PRINTS" id="PR01099">
    <property type="entry name" value="HYETHTZKNASE"/>
</dbReference>
<reference evidence="12 13" key="1">
    <citation type="submission" date="2018-06" db="EMBL/GenBank/DDBJ databases">
        <authorList>
            <consortium name="Pathogen Informatics"/>
            <person name="Doyle S."/>
        </authorList>
    </citation>
    <scope>NUCLEOTIDE SEQUENCE [LARGE SCALE GENOMIC DNA]</scope>
    <source>
        <strain evidence="12 13">NCTC13337</strain>
    </source>
</reference>
<evidence type="ECO:0000256" key="3">
    <source>
        <dbReference type="ARBA" id="ARBA00004868"/>
    </source>
</evidence>
<comment type="cofactor">
    <cofactor evidence="2">
        <name>Mg(2+)</name>
        <dbReference type="ChEBI" id="CHEBI:18420"/>
    </cofactor>
</comment>
<dbReference type="Pfam" id="PF02110">
    <property type="entry name" value="HK"/>
    <property type="match status" value="1"/>
</dbReference>
<keyword evidence="11" id="KW-0784">Thiamine biosynthesis</keyword>
<comment type="catalytic activity">
    <reaction evidence="1">
        <text>5-(2-hydroxyethyl)-4-methylthiazole + ATP = 4-methyl-5-(2-phosphooxyethyl)-thiazole + ADP + H(+)</text>
        <dbReference type="Rhea" id="RHEA:24212"/>
        <dbReference type="ChEBI" id="CHEBI:15378"/>
        <dbReference type="ChEBI" id="CHEBI:17957"/>
        <dbReference type="ChEBI" id="CHEBI:30616"/>
        <dbReference type="ChEBI" id="CHEBI:58296"/>
        <dbReference type="ChEBI" id="CHEBI:456216"/>
        <dbReference type="EC" id="2.7.1.50"/>
    </reaction>
</comment>
<dbReference type="InterPro" id="IPR000417">
    <property type="entry name" value="Hyethyz_kinase"/>
</dbReference>
<organism evidence="12 13">
    <name type="scientific">Suttonella ornithocola</name>
    <dbReference type="NCBI Taxonomy" id="279832"/>
    <lineage>
        <taxon>Bacteria</taxon>
        <taxon>Pseudomonadati</taxon>
        <taxon>Pseudomonadota</taxon>
        <taxon>Gammaproteobacteria</taxon>
        <taxon>Cardiobacteriales</taxon>
        <taxon>Cardiobacteriaceae</taxon>
        <taxon>Suttonella</taxon>
    </lineage>
</organism>
<keyword evidence="6" id="KW-0479">Metal-binding</keyword>
<evidence type="ECO:0000313" key="12">
    <source>
        <dbReference type="EMBL" id="SUO95826.1"/>
    </source>
</evidence>
<dbReference type="GO" id="GO:0004417">
    <property type="term" value="F:hydroxyethylthiazole kinase activity"/>
    <property type="evidence" value="ECO:0007669"/>
    <property type="project" value="UniProtKB-EC"/>
</dbReference>
<keyword evidence="10" id="KW-0460">Magnesium</keyword>
<proteinExistence type="predicted"/>
<evidence type="ECO:0000256" key="4">
    <source>
        <dbReference type="ARBA" id="ARBA00012129"/>
    </source>
</evidence>
<dbReference type="UniPathway" id="UPA00060">
    <property type="reaction ID" value="UER00139"/>
</dbReference>
<evidence type="ECO:0000256" key="1">
    <source>
        <dbReference type="ARBA" id="ARBA00001771"/>
    </source>
</evidence>
<dbReference type="GO" id="GO:0009228">
    <property type="term" value="P:thiamine biosynthetic process"/>
    <property type="evidence" value="ECO:0007669"/>
    <property type="project" value="UniProtKB-KW"/>
</dbReference>
<keyword evidence="9" id="KW-0067">ATP-binding</keyword>